<protein>
    <recommendedName>
        <fullName evidence="7">Lipase-like C-terminal domain-containing protein</fullName>
    </recommendedName>
</protein>
<keyword evidence="6" id="KW-1133">Transmembrane helix</keyword>
<keyword evidence="4" id="KW-0378">Hydrolase</keyword>
<evidence type="ECO:0000259" key="7">
    <source>
        <dbReference type="Pfam" id="PF24708"/>
    </source>
</evidence>
<comment type="caution">
    <text evidence="8">The sequence shown here is derived from an EMBL/GenBank/DDBJ whole genome shotgun (WGS) entry which is preliminary data.</text>
</comment>
<reference evidence="8 9" key="1">
    <citation type="submission" date="2018-10" db="EMBL/GenBank/DDBJ databases">
        <authorList>
            <consortium name="IHU Genomes"/>
        </authorList>
    </citation>
    <scope>NUCLEOTIDE SEQUENCE [LARGE SCALE GENOMIC DNA]</scope>
    <source>
        <strain evidence="8 9">A1</strain>
    </source>
</reference>
<dbReference type="InterPro" id="IPR029058">
    <property type="entry name" value="AB_hydrolase_fold"/>
</dbReference>
<feature type="transmembrane region" description="Helical" evidence="6">
    <location>
        <begin position="265"/>
        <end position="284"/>
    </location>
</feature>
<dbReference type="GO" id="GO:0005576">
    <property type="term" value="C:extracellular region"/>
    <property type="evidence" value="ECO:0007669"/>
    <property type="project" value="UniProtKB-SubCell"/>
</dbReference>
<dbReference type="EMBL" id="UPSH01000001">
    <property type="protein sequence ID" value="VBB18119.1"/>
    <property type="molecule type" value="Genomic_DNA"/>
</dbReference>
<name>A0A5K0U7U1_9VIRU</name>
<accession>A0A5K0U7U1</accession>
<keyword evidence="2" id="KW-0964">Secreted</keyword>
<keyword evidence="3" id="KW-0732">Signal</keyword>
<evidence type="ECO:0000256" key="2">
    <source>
        <dbReference type="ARBA" id="ARBA00022525"/>
    </source>
</evidence>
<evidence type="ECO:0000256" key="6">
    <source>
        <dbReference type="SAM" id="Phobius"/>
    </source>
</evidence>
<evidence type="ECO:0000256" key="3">
    <source>
        <dbReference type="ARBA" id="ARBA00022729"/>
    </source>
</evidence>
<dbReference type="PANTHER" id="PTHR34043">
    <property type="entry name" value="ALPHA/BETA-HYDROLASES SUPERFAMILY PROTEIN"/>
    <property type="match status" value="1"/>
</dbReference>
<evidence type="ECO:0000256" key="5">
    <source>
        <dbReference type="ARBA" id="ARBA00023098"/>
    </source>
</evidence>
<dbReference type="Proteomes" id="UP000594342">
    <property type="component" value="Unassembled WGS sequence"/>
</dbReference>
<evidence type="ECO:0000313" key="9">
    <source>
        <dbReference type="Proteomes" id="UP000594342"/>
    </source>
</evidence>
<dbReference type="Gene3D" id="3.40.50.1820">
    <property type="entry name" value="alpha/beta hydrolase"/>
    <property type="match status" value="1"/>
</dbReference>
<dbReference type="GO" id="GO:0006629">
    <property type="term" value="P:lipid metabolic process"/>
    <property type="evidence" value="ECO:0007669"/>
    <property type="project" value="UniProtKB-KW"/>
</dbReference>
<organism evidence="8 9">
    <name type="scientific">Yasminevirus sp. GU-2018</name>
    <dbReference type="NCBI Taxonomy" id="2420051"/>
    <lineage>
        <taxon>Viruses</taxon>
        <taxon>Varidnaviria</taxon>
        <taxon>Bamfordvirae</taxon>
        <taxon>Nucleocytoviricota</taxon>
        <taxon>Megaviricetes</taxon>
        <taxon>Imitervirales</taxon>
        <taxon>Mimiviridae</taxon>
        <taxon>Klosneuvirinae</taxon>
        <taxon>Yasminevirus</taxon>
        <taxon>Yasminevirus saudimassiliense</taxon>
    </lineage>
</organism>
<keyword evidence="9" id="KW-1185">Reference proteome</keyword>
<comment type="subcellular location">
    <subcellularLocation>
        <location evidence="1">Secreted</location>
    </subcellularLocation>
</comment>
<dbReference type="Pfam" id="PF24708">
    <property type="entry name" value="Lip_C"/>
    <property type="match status" value="1"/>
</dbReference>
<keyword evidence="6" id="KW-0472">Membrane</keyword>
<sequence>MINIVLIAGGFSFYSNNNSILQYFITKYNDPDVNIIEVYPPPFSSNFDSACYAFYQLKGGRTYFGEEHAKKYGHNVYCAQYDNPLLPEWDENNPIHILGHSHGGHTAQQLQFLLESKHFPGHNTSKEWIKSITFLATPFKGSINGVVSYYVATLPIIKQLLFLYTYTGVSNYLLPLLVRQWNIEKDQVGSISEAYNNYLKYLASDDIDFAKTSYRDLLVPDEYPVYDSTYYFLFHTYSIIYINLFFFGLYVPYDILQFTLNPFRLFIRIWGYIVSIATYLFYMLNGKKVKVKDIFTTDGVVTFYSSKAPNNIPVYKISFDEDVNNIKPGTYYRLARYRNMTHIDPLGFLYHRDQGLFNKYFDFIKRLESK</sequence>
<proteinExistence type="predicted"/>
<feature type="domain" description="Lipase-like C-terminal" evidence="7">
    <location>
        <begin position="42"/>
        <end position="142"/>
    </location>
</feature>
<dbReference type="GO" id="GO:0016787">
    <property type="term" value="F:hydrolase activity"/>
    <property type="evidence" value="ECO:0007669"/>
    <property type="project" value="UniProtKB-KW"/>
</dbReference>
<dbReference type="PANTHER" id="PTHR34043:SF3">
    <property type="entry name" value="ALPHA_BETA-HYDROLASES SUPERFAMILY PROTEIN"/>
    <property type="match status" value="1"/>
</dbReference>
<keyword evidence="5" id="KW-0443">Lipid metabolism</keyword>
<feature type="transmembrane region" description="Helical" evidence="6">
    <location>
        <begin position="230"/>
        <end position="253"/>
    </location>
</feature>
<dbReference type="SUPFAM" id="SSF53474">
    <property type="entry name" value="alpha/beta-Hydrolases"/>
    <property type="match status" value="1"/>
</dbReference>
<gene>
    <name evidence="8" type="ORF">YASMINEVIRUS_582</name>
</gene>
<keyword evidence="6" id="KW-0812">Transmembrane</keyword>
<evidence type="ECO:0000256" key="4">
    <source>
        <dbReference type="ARBA" id="ARBA00022801"/>
    </source>
</evidence>
<dbReference type="InterPro" id="IPR056304">
    <property type="entry name" value="Lip-like_C"/>
</dbReference>
<evidence type="ECO:0000256" key="1">
    <source>
        <dbReference type="ARBA" id="ARBA00004613"/>
    </source>
</evidence>
<evidence type="ECO:0000313" key="8">
    <source>
        <dbReference type="EMBL" id="VBB18119.1"/>
    </source>
</evidence>